<dbReference type="STRING" id="763407.A0A162PXP1"/>
<name>A0A162PXP1_PHYB8</name>
<dbReference type="GO" id="GO:0016788">
    <property type="term" value="F:hydrolase activity, acting on ester bonds"/>
    <property type="evidence" value="ECO:0007669"/>
    <property type="project" value="InterPro"/>
</dbReference>
<feature type="chain" id="PRO_5007838368" description="Secreted acid phosphatase" evidence="2">
    <location>
        <begin position="22"/>
        <end position="339"/>
    </location>
</feature>
<dbReference type="InParanoid" id="A0A162PXP1"/>
<proteinExistence type="predicted"/>
<dbReference type="Gene3D" id="3.40.720.10">
    <property type="entry name" value="Alkaline Phosphatase, subunit A"/>
    <property type="match status" value="1"/>
</dbReference>
<reference evidence="4" key="1">
    <citation type="submission" date="2015-06" db="EMBL/GenBank/DDBJ databases">
        <title>Expansion of signal transduction pathways in fungi by whole-genome duplication.</title>
        <authorList>
            <consortium name="DOE Joint Genome Institute"/>
            <person name="Corrochano L.M."/>
            <person name="Kuo A."/>
            <person name="Marcet-Houben M."/>
            <person name="Polaino S."/>
            <person name="Salamov A."/>
            <person name="Villalobos J.M."/>
            <person name="Alvarez M.I."/>
            <person name="Avalos J."/>
            <person name="Benito E.P."/>
            <person name="Benoit I."/>
            <person name="Burger G."/>
            <person name="Camino L.P."/>
            <person name="Canovas D."/>
            <person name="Cerda-Olmedo E."/>
            <person name="Cheng J.-F."/>
            <person name="Dominguez A."/>
            <person name="Elias M."/>
            <person name="Eslava A.P."/>
            <person name="Glaser F."/>
            <person name="Grimwood J."/>
            <person name="Gutierrez G."/>
            <person name="Heitman J."/>
            <person name="Henrissat B."/>
            <person name="Iturriaga E.A."/>
            <person name="Lang B.F."/>
            <person name="Lavin J.L."/>
            <person name="Lee S."/>
            <person name="Li W."/>
            <person name="Lindquist E."/>
            <person name="Lopez-Garcia S."/>
            <person name="Luque E.M."/>
            <person name="Marcos A.T."/>
            <person name="Martin J."/>
            <person name="McCluskey K."/>
            <person name="Medina H.R."/>
            <person name="Miralles-Duran A."/>
            <person name="Miyazaki A."/>
            <person name="Munoz-Torres E."/>
            <person name="Oguiza J.A."/>
            <person name="Ohm R."/>
            <person name="Olmedo M."/>
            <person name="Orejas M."/>
            <person name="Ortiz-Castellanos L."/>
            <person name="Pisabarro A.G."/>
            <person name="Rodriguez-Romero J."/>
            <person name="Ruiz-Herrera J."/>
            <person name="Ruiz-Vazquez R."/>
            <person name="Sanz C."/>
            <person name="Schackwitz W."/>
            <person name="Schmutz J."/>
            <person name="Shahriari M."/>
            <person name="Shelest E."/>
            <person name="Silva-Franco F."/>
            <person name="Soanes D."/>
            <person name="Syed K."/>
            <person name="Tagua V.G."/>
            <person name="Talbot N.J."/>
            <person name="Thon M."/>
            <person name="De vries R.P."/>
            <person name="Wiebenga A."/>
            <person name="Yadav J.S."/>
            <person name="Braun E.L."/>
            <person name="Baker S."/>
            <person name="Garre V."/>
            <person name="Horwitz B."/>
            <person name="Torres-Martinez S."/>
            <person name="Idnurm A."/>
            <person name="Herrera-Estrella A."/>
            <person name="Gabaldon T."/>
            <person name="Grigoriev I.V."/>
        </authorList>
    </citation>
    <scope>NUCLEOTIDE SEQUENCE [LARGE SCALE GENOMIC DNA]</scope>
    <source>
        <strain evidence="4">NRRL 1555(-)</strain>
    </source>
</reference>
<dbReference type="VEuPathDB" id="FungiDB:PHYBLDRAFT_167494"/>
<evidence type="ECO:0000256" key="1">
    <source>
        <dbReference type="ARBA" id="ARBA00022801"/>
    </source>
</evidence>
<dbReference type="Pfam" id="PF04185">
    <property type="entry name" value="Phosphoesterase"/>
    <property type="match status" value="1"/>
</dbReference>
<dbReference type="EMBL" id="KV440978">
    <property type="protein sequence ID" value="OAD75176.1"/>
    <property type="molecule type" value="Genomic_DNA"/>
</dbReference>
<feature type="signal peptide" evidence="2">
    <location>
        <begin position="1"/>
        <end position="21"/>
    </location>
</feature>
<evidence type="ECO:0008006" key="5">
    <source>
        <dbReference type="Google" id="ProtNLM"/>
    </source>
</evidence>
<evidence type="ECO:0000313" key="4">
    <source>
        <dbReference type="Proteomes" id="UP000077315"/>
    </source>
</evidence>
<dbReference type="RefSeq" id="XP_018293216.1">
    <property type="nucleotide sequence ID" value="XM_018435651.1"/>
</dbReference>
<dbReference type="InterPro" id="IPR017850">
    <property type="entry name" value="Alkaline_phosphatase_core_sf"/>
</dbReference>
<evidence type="ECO:0000313" key="3">
    <source>
        <dbReference type="EMBL" id="OAD75176.1"/>
    </source>
</evidence>
<dbReference type="PANTHER" id="PTHR31956:SF8">
    <property type="entry name" value="ACID PHOSPHATASE PHOA (AFU_ORTHOLOGUE AFUA_1G03570)"/>
    <property type="match status" value="1"/>
</dbReference>
<dbReference type="AlphaFoldDB" id="A0A162PXP1"/>
<sequence>MRVSIATFITLASIATTFVSAGSSQKKAPKGKAFDHILQIWFENQDFSTIEALPQFTQLKSEGILLTNFNAITHPSEPNYVAAAGGSNFGIDDDDYYNIPAEQSSIFDLLENKQLTWRLYQEGIPKIGFTGDNSGHYVRKHNPAVSYDSIGLDKKRLRNIVHSDELAKDIASGDLANWMFYTPDMLNDGHDTNATYAGNWLDKFYHSTLKNKKLLDKTLILLTFDEAATYSARNRVWSILFGDVPKHLKGTQDDTYYSHFSTLNTVEHNWDLGNMGRGDTIRTENNVFAHLAKRLRYKNMDIPESEIPLNNDYISIGLVHGHSLNDTLSAQAAEAEKKN</sequence>
<accession>A0A162PXP1</accession>
<gene>
    <name evidence="3" type="ORF">PHYBLDRAFT_167494</name>
</gene>
<dbReference type="PANTHER" id="PTHR31956">
    <property type="entry name" value="NON-SPECIFIC PHOSPHOLIPASE C4-RELATED"/>
    <property type="match status" value="1"/>
</dbReference>
<dbReference type="GeneID" id="28996557"/>
<keyword evidence="1" id="KW-0378">Hydrolase</keyword>
<dbReference type="Proteomes" id="UP000077315">
    <property type="component" value="Unassembled WGS sequence"/>
</dbReference>
<evidence type="ECO:0000256" key="2">
    <source>
        <dbReference type="SAM" id="SignalP"/>
    </source>
</evidence>
<dbReference type="InterPro" id="IPR007312">
    <property type="entry name" value="Phosphoesterase"/>
</dbReference>
<keyword evidence="4" id="KW-1185">Reference proteome</keyword>
<keyword evidence="2" id="KW-0732">Signal</keyword>
<dbReference type="GO" id="GO:0009395">
    <property type="term" value="P:phospholipid catabolic process"/>
    <property type="evidence" value="ECO:0007669"/>
    <property type="project" value="TreeGrafter"/>
</dbReference>
<organism evidence="3 4">
    <name type="scientific">Phycomyces blakesleeanus (strain ATCC 8743b / DSM 1359 / FGSC 10004 / NBRC 33097 / NRRL 1555)</name>
    <dbReference type="NCBI Taxonomy" id="763407"/>
    <lineage>
        <taxon>Eukaryota</taxon>
        <taxon>Fungi</taxon>
        <taxon>Fungi incertae sedis</taxon>
        <taxon>Mucoromycota</taxon>
        <taxon>Mucoromycotina</taxon>
        <taxon>Mucoromycetes</taxon>
        <taxon>Mucorales</taxon>
        <taxon>Phycomycetaceae</taxon>
        <taxon>Phycomyces</taxon>
    </lineage>
</organism>
<protein>
    <recommendedName>
        <fullName evidence="5">Secreted acid phosphatase</fullName>
    </recommendedName>
</protein>
<dbReference type="OrthoDB" id="5135119at2759"/>